<gene>
    <name evidence="1" type="ORF">CTOB1V02_LOCUS11725</name>
</gene>
<sequence length="141" mass="15595">MQRTGQGVISAILASASYTVAKVGGKKESHVFHLIMDEEDLLQETRLDVEVSLCPDYIKKIPVPVGPTPSTADLKNFPKDAVGTEAEPIPDLTKYNISVDSPVMIVFGEVLSPCSFFFHLSENFEDVNEIMSHMNAFYQTK</sequence>
<name>A0A7R8ZRM4_9CRUS</name>
<protein>
    <submittedName>
        <fullName evidence="1">Uncharacterized protein</fullName>
    </submittedName>
</protein>
<accession>A0A7R8ZRM4</accession>
<dbReference type="AlphaFoldDB" id="A0A7R8ZRM4"/>
<reference evidence="1" key="1">
    <citation type="submission" date="2020-11" db="EMBL/GenBank/DDBJ databases">
        <authorList>
            <person name="Tran Van P."/>
        </authorList>
    </citation>
    <scope>NUCLEOTIDE SEQUENCE</scope>
</reference>
<feature type="non-terminal residue" evidence="1">
    <location>
        <position position="141"/>
    </location>
</feature>
<evidence type="ECO:0000313" key="1">
    <source>
        <dbReference type="EMBL" id="CAD7233906.1"/>
    </source>
</evidence>
<proteinExistence type="predicted"/>
<dbReference type="EMBL" id="OB667253">
    <property type="protein sequence ID" value="CAD7233906.1"/>
    <property type="molecule type" value="Genomic_DNA"/>
</dbReference>
<organism evidence="1">
    <name type="scientific">Cyprideis torosa</name>
    <dbReference type="NCBI Taxonomy" id="163714"/>
    <lineage>
        <taxon>Eukaryota</taxon>
        <taxon>Metazoa</taxon>
        <taxon>Ecdysozoa</taxon>
        <taxon>Arthropoda</taxon>
        <taxon>Crustacea</taxon>
        <taxon>Oligostraca</taxon>
        <taxon>Ostracoda</taxon>
        <taxon>Podocopa</taxon>
        <taxon>Podocopida</taxon>
        <taxon>Cytherocopina</taxon>
        <taxon>Cytheroidea</taxon>
        <taxon>Cytherideidae</taxon>
        <taxon>Cyprideis</taxon>
    </lineage>
</organism>